<evidence type="ECO:0000313" key="3">
    <source>
        <dbReference type="EMBL" id="PHH76908.1"/>
    </source>
</evidence>
<dbReference type="InterPro" id="IPR021589">
    <property type="entry name" value="Cut12"/>
</dbReference>
<feature type="compositionally biased region" description="Basic and acidic residues" evidence="1">
    <location>
        <begin position="136"/>
        <end position="151"/>
    </location>
</feature>
<reference evidence="3 4" key="1">
    <citation type="submission" date="2017-06" db="EMBL/GenBank/DDBJ databases">
        <title>Ant-infecting Ophiocordyceps genomes reveal a high diversity of potential behavioral manipulation genes and a possible major role for enterotoxins.</title>
        <authorList>
            <person name="De Bekker C."/>
            <person name="Evans H.C."/>
            <person name="Brachmann A."/>
            <person name="Hughes D.P."/>
        </authorList>
    </citation>
    <scope>NUCLEOTIDE SEQUENCE [LARGE SCALE GENOMIC DNA]</scope>
    <source>
        <strain evidence="3 4">Map16</strain>
    </source>
</reference>
<feature type="domain" description="Spindle pole body-associated protein cut12" evidence="2">
    <location>
        <begin position="129"/>
        <end position="262"/>
    </location>
</feature>
<feature type="compositionally biased region" description="Basic and acidic residues" evidence="1">
    <location>
        <begin position="533"/>
        <end position="548"/>
    </location>
</feature>
<feature type="compositionally biased region" description="Acidic residues" evidence="1">
    <location>
        <begin position="153"/>
        <end position="168"/>
    </location>
</feature>
<keyword evidence="4" id="KW-1185">Reference proteome</keyword>
<evidence type="ECO:0000259" key="2">
    <source>
        <dbReference type="Pfam" id="PF11500"/>
    </source>
</evidence>
<protein>
    <recommendedName>
        <fullName evidence="2">Spindle pole body-associated protein cut12 domain-containing protein</fullName>
    </recommendedName>
</protein>
<dbReference type="Pfam" id="PF11500">
    <property type="entry name" value="Cut12"/>
    <property type="match status" value="1"/>
</dbReference>
<dbReference type="AlphaFoldDB" id="A0A2C5YFR4"/>
<dbReference type="Proteomes" id="UP000226431">
    <property type="component" value="Unassembled WGS sequence"/>
</dbReference>
<gene>
    <name evidence="3" type="ORF">CDD80_1126</name>
</gene>
<feature type="compositionally biased region" description="Basic and acidic residues" evidence="1">
    <location>
        <begin position="367"/>
        <end position="397"/>
    </location>
</feature>
<comment type="caution">
    <text evidence="3">The sequence shown here is derived from an EMBL/GenBank/DDBJ whole genome shotgun (WGS) entry which is preliminary data.</text>
</comment>
<dbReference type="EMBL" id="NJES01000142">
    <property type="protein sequence ID" value="PHH76908.1"/>
    <property type="molecule type" value="Genomic_DNA"/>
</dbReference>
<feature type="region of interest" description="Disordered" evidence="1">
    <location>
        <begin position="1"/>
        <end position="30"/>
    </location>
</feature>
<feature type="compositionally biased region" description="Basic and acidic residues" evidence="1">
    <location>
        <begin position="49"/>
        <end position="72"/>
    </location>
</feature>
<evidence type="ECO:0000313" key="4">
    <source>
        <dbReference type="Proteomes" id="UP000226431"/>
    </source>
</evidence>
<feature type="compositionally biased region" description="Basic and acidic residues" evidence="1">
    <location>
        <begin position="555"/>
        <end position="566"/>
    </location>
</feature>
<name>A0A2C5YFR4_9HYPO</name>
<proteinExistence type="predicted"/>
<evidence type="ECO:0000256" key="1">
    <source>
        <dbReference type="SAM" id="MobiDB-lite"/>
    </source>
</evidence>
<feature type="region of interest" description="Disordered" evidence="1">
    <location>
        <begin position="297"/>
        <end position="325"/>
    </location>
</feature>
<accession>A0A2C5YFR4</accession>
<dbReference type="STRING" id="2004952.A0A2C5YFR4"/>
<sequence length="566" mass="63957">MLGWMLRGGENASNAESQGDATQLELPDTPAPVFAARALKSALFGTPARPDDSPRKQDTKASRRTMAKEDKAISSTPSKPPGILLTPGTGTSRRKRVSFGANAASTTDNRAETRSKATTKAQDDFESDGECIEATAKAREEAGADESKAVDDYSSDADWEEENDDDDGGFCTHDVTLDLNEPHSQSGRYWKGQFERYHQEAKAEMEKLLKYKQLAKSYARQKDAEALRLAERLRDERQRVIKMEKKIADNASQIVSKHDDAEGEPTELLAKLTKQTALAAEYRQRVHELETELDGLARQKDQGSEAGGRRRRVMTAASPTTQKTLVETQRELRRARTQLRELDGLRHEVSLLKTRVKTAESQASTSSDRDDAAEARVSRLRNQLEESRAETKRKADEVRQLKKEFEAFRKESEAHEADTRAVLERAHDKISELKREMRTLRSEAEEDRRRATDGCMARDDDNDAHQPRLDGRKRRDKEDALTERTNGLAARWQPFVARSRGSTDSKPEMDPIPPQKDDDDGVKKPRARSGLTLERREAALRVIESRMQDKRRRAHDKENRRPATQA</sequence>
<feature type="region of interest" description="Disordered" evidence="1">
    <location>
        <begin position="355"/>
        <end position="397"/>
    </location>
</feature>
<feature type="compositionally biased region" description="Polar residues" evidence="1">
    <location>
        <begin position="11"/>
        <end position="21"/>
    </location>
</feature>
<organism evidence="3 4">
    <name type="scientific">Ophiocordyceps camponoti-rufipedis</name>
    <dbReference type="NCBI Taxonomy" id="2004952"/>
    <lineage>
        <taxon>Eukaryota</taxon>
        <taxon>Fungi</taxon>
        <taxon>Dikarya</taxon>
        <taxon>Ascomycota</taxon>
        <taxon>Pezizomycotina</taxon>
        <taxon>Sordariomycetes</taxon>
        <taxon>Hypocreomycetidae</taxon>
        <taxon>Hypocreales</taxon>
        <taxon>Ophiocordycipitaceae</taxon>
        <taxon>Ophiocordyceps</taxon>
    </lineage>
</organism>
<feature type="compositionally biased region" description="Basic and acidic residues" evidence="1">
    <location>
        <begin position="433"/>
        <end position="470"/>
    </location>
</feature>
<feature type="region of interest" description="Disordered" evidence="1">
    <location>
        <begin position="433"/>
        <end position="566"/>
    </location>
</feature>
<dbReference type="OrthoDB" id="5383703at2759"/>
<feature type="region of interest" description="Disordered" evidence="1">
    <location>
        <begin position="42"/>
        <end position="187"/>
    </location>
</feature>